<dbReference type="InterPro" id="IPR037197">
    <property type="entry name" value="WWE_dom_sf"/>
</dbReference>
<evidence type="ECO:0000256" key="3">
    <source>
        <dbReference type="ARBA" id="ARBA00022679"/>
    </source>
</evidence>
<dbReference type="EC" id="2.4.2.31" evidence="6"/>
<dbReference type="PROSITE" id="PS51996">
    <property type="entry name" value="TR_MART"/>
    <property type="match status" value="1"/>
</dbReference>
<comment type="catalytic activity">
    <reaction evidence="5 6">
        <text>L-arginyl-[protein] + NAD(+) = N(omega)-(ADP-D-ribosyl)-L-arginyl-[protein] + nicotinamide + H(+)</text>
        <dbReference type="Rhea" id="RHEA:19149"/>
        <dbReference type="Rhea" id="RHEA-COMP:10532"/>
        <dbReference type="Rhea" id="RHEA-COMP:15087"/>
        <dbReference type="ChEBI" id="CHEBI:15378"/>
        <dbReference type="ChEBI" id="CHEBI:17154"/>
        <dbReference type="ChEBI" id="CHEBI:29965"/>
        <dbReference type="ChEBI" id="CHEBI:57540"/>
        <dbReference type="ChEBI" id="CHEBI:142554"/>
        <dbReference type="EC" id="2.4.2.31"/>
    </reaction>
</comment>
<accession>A0A814N7V7</accession>
<dbReference type="Pfam" id="PF01129">
    <property type="entry name" value="ART"/>
    <property type="match status" value="1"/>
</dbReference>
<dbReference type="InterPro" id="IPR000768">
    <property type="entry name" value="ART"/>
</dbReference>
<keyword evidence="2 6" id="KW-0328">Glycosyltransferase</keyword>
<keyword evidence="6" id="KW-0520">NAD</keyword>
<sequence length="373" mass="43766">MMATKFSSFGSAPVLLRPRNFQWYWNSTQGSRSTEEWQKYSNVENEIIEDALNANKVEVEIDGGYLINIKYQVQYTKYDHKKQHSIKRRQLSKDSSAARLREERFAVPMSLATNTVFHAETQSVDELDRVRCWGDISRIYDCVENPCPRKKTVRHIVDEAVQGMIKEGAALNKEHEAQWLAQQLGSVKHYAENGTNVENLPAEIGDTLIHIYTRDSFWFKRINGVLREIEAITSEQLKDLGPFCYLLHQYLQCKKTLLDCFIVYRGLLLTDEQRQDFMKEKITFTSFTSTSRNRDLAEIYGNTLLIIDLNPNLENLSDTTGRRCGIDITHVSQFTEEEEFLIWPNRNFDFVKYEYDRPNKKHIIYLHKSRHNW</sequence>
<organism evidence="8 10">
    <name type="scientific">Rotaria magnacalcarata</name>
    <dbReference type="NCBI Taxonomy" id="392030"/>
    <lineage>
        <taxon>Eukaryota</taxon>
        <taxon>Metazoa</taxon>
        <taxon>Spiralia</taxon>
        <taxon>Gnathifera</taxon>
        <taxon>Rotifera</taxon>
        <taxon>Eurotatoria</taxon>
        <taxon>Bdelloidea</taxon>
        <taxon>Philodinida</taxon>
        <taxon>Philodinidae</taxon>
        <taxon>Rotaria</taxon>
    </lineage>
</organism>
<dbReference type="SUPFAM" id="SSF56399">
    <property type="entry name" value="ADP-ribosylation"/>
    <property type="match status" value="1"/>
</dbReference>
<evidence type="ECO:0000259" key="7">
    <source>
        <dbReference type="PROSITE" id="PS50918"/>
    </source>
</evidence>
<comment type="caution">
    <text evidence="8">The sequence shown here is derived from an EMBL/GenBank/DDBJ whole genome shotgun (WGS) entry which is preliminary data.</text>
</comment>
<dbReference type="SUPFAM" id="SSF117839">
    <property type="entry name" value="WWE domain"/>
    <property type="match status" value="1"/>
</dbReference>
<dbReference type="Gene3D" id="3.30.720.50">
    <property type="match status" value="1"/>
</dbReference>
<gene>
    <name evidence="8" type="ORF">CJN711_LOCUS6598</name>
    <name evidence="9" type="ORF">KQP761_LOCUS5038</name>
</gene>
<keyword evidence="4" id="KW-0548">Nucleotidyltransferase</keyword>
<dbReference type="EMBL" id="CAJNOV010002099">
    <property type="protein sequence ID" value="CAF1089525.1"/>
    <property type="molecule type" value="Genomic_DNA"/>
</dbReference>
<comment type="similarity">
    <text evidence="1 6">Belongs to the Arg-specific ADP-ribosyltransferase family.</text>
</comment>
<dbReference type="Proteomes" id="UP000663855">
    <property type="component" value="Unassembled WGS sequence"/>
</dbReference>
<evidence type="ECO:0000256" key="1">
    <source>
        <dbReference type="ARBA" id="ARBA00009558"/>
    </source>
</evidence>
<dbReference type="OrthoDB" id="9988981at2759"/>
<keyword evidence="3 6" id="KW-0808">Transferase</keyword>
<dbReference type="Gene3D" id="3.90.176.10">
    <property type="entry name" value="Toxin ADP-ribosyltransferase, Chain A, domain 1"/>
    <property type="match status" value="1"/>
</dbReference>
<dbReference type="Pfam" id="PF02825">
    <property type="entry name" value="WWE"/>
    <property type="match status" value="1"/>
</dbReference>
<evidence type="ECO:0000313" key="10">
    <source>
        <dbReference type="Proteomes" id="UP000663855"/>
    </source>
</evidence>
<dbReference type="AlphaFoldDB" id="A0A814N7V7"/>
<dbReference type="EMBL" id="CAJNOW010001112">
    <property type="protein sequence ID" value="CAF1306526.1"/>
    <property type="molecule type" value="Genomic_DNA"/>
</dbReference>
<keyword evidence="6" id="KW-0521">NADP</keyword>
<evidence type="ECO:0000313" key="9">
    <source>
        <dbReference type="EMBL" id="CAF1306526.1"/>
    </source>
</evidence>
<evidence type="ECO:0000256" key="4">
    <source>
        <dbReference type="ARBA" id="ARBA00022695"/>
    </source>
</evidence>
<dbReference type="GO" id="GO:0106274">
    <property type="term" value="F:NAD+-protein-arginine ADP-ribosyltransferase activity"/>
    <property type="evidence" value="ECO:0007669"/>
    <property type="project" value="UniProtKB-EC"/>
</dbReference>
<dbReference type="GO" id="GO:0016779">
    <property type="term" value="F:nucleotidyltransferase activity"/>
    <property type="evidence" value="ECO:0007669"/>
    <property type="project" value="UniProtKB-KW"/>
</dbReference>
<evidence type="ECO:0000256" key="2">
    <source>
        <dbReference type="ARBA" id="ARBA00022676"/>
    </source>
</evidence>
<dbReference type="InterPro" id="IPR004170">
    <property type="entry name" value="WWE_dom"/>
</dbReference>
<dbReference type="Proteomes" id="UP000663834">
    <property type="component" value="Unassembled WGS sequence"/>
</dbReference>
<protein>
    <recommendedName>
        <fullName evidence="6">NAD(P)(+)--arginine ADP-ribosyltransferase</fullName>
        <ecNumber evidence="6">2.4.2.31</ecNumber>
    </recommendedName>
    <alternativeName>
        <fullName evidence="6">Mono(ADP-ribosyl)transferase</fullName>
    </alternativeName>
</protein>
<name>A0A814N7V7_9BILA</name>
<reference evidence="8" key="1">
    <citation type="submission" date="2021-02" db="EMBL/GenBank/DDBJ databases">
        <authorList>
            <person name="Nowell W R."/>
        </authorList>
    </citation>
    <scope>NUCLEOTIDE SEQUENCE</scope>
</reference>
<feature type="domain" description="WWE" evidence="7">
    <location>
        <begin position="8"/>
        <end position="88"/>
    </location>
</feature>
<evidence type="ECO:0000313" key="8">
    <source>
        <dbReference type="EMBL" id="CAF1089525.1"/>
    </source>
</evidence>
<evidence type="ECO:0000256" key="6">
    <source>
        <dbReference type="RuleBase" id="RU361228"/>
    </source>
</evidence>
<dbReference type="PROSITE" id="PS50918">
    <property type="entry name" value="WWE"/>
    <property type="match status" value="1"/>
</dbReference>
<proteinExistence type="inferred from homology"/>
<evidence type="ECO:0000256" key="5">
    <source>
        <dbReference type="ARBA" id="ARBA00047597"/>
    </source>
</evidence>